<keyword evidence="3 6" id="KW-0815">Transposition</keyword>
<comment type="similarity">
    <text evidence="2 6">Belongs to the transposase mutator family.</text>
</comment>
<evidence type="ECO:0000256" key="4">
    <source>
        <dbReference type="ARBA" id="ARBA00023125"/>
    </source>
</evidence>
<dbReference type="Pfam" id="PF00872">
    <property type="entry name" value="Transposase_mut"/>
    <property type="match status" value="1"/>
</dbReference>
<evidence type="ECO:0000313" key="9">
    <source>
        <dbReference type="Proteomes" id="UP000597338"/>
    </source>
</evidence>
<evidence type="ECO:0000256" key="6">
    <source>
        <dbReference type="RuleBase" id="RU365089"/>
    </source>
</evidence>
<evidence type="ECO:0000256" key="3">
    <source>
        <dbReference type="ARBA" id="ARBA00022578"/>
    </source>
</evidence>
<evidence type="ECO:0000313" key="8">
    <source>
        <dbReference type="EMBL" id="GGC38615.1"/>
    </source>
</evidence>
<feature type="region of interest" description="Disordered" evidence="7">
    <location>
        <begin position="53"/>
        <end position="91"/>
    </location>
</feature>
<evidence type="ECO:0000256" key="5">
    <source>
        <dbReference type="ARBA" id="ARBA00023172"/>
    </source>
</evidence>
<sequence length="408" mass="47522">MEIRETELDFESMKEKALRQLRSGESLYGKDGAFAPLLKKFLEAALEAEMESHLTEEERLRGNRRNGKQRKQLRTSDGTIELSTPRDRRSSYEPQLVKKRETILADSLEKKILGMYGLGMSFRDISEHIKEMYDTEISHSTLSAITDRIIPEVKEWQSRSLDRLYTIVWMDAMHYKVKEEHRVVSRAVYNVLGISRHGHKELLGMYVSESEGANFWMGVLTDLQNRGVEDILISCIDNLNGFAEAIQAVFPKTEVQTCVVHQIRNSLKYVASKDQKEFMKDLKPVYQADTLEQAGLRMDELEAKWGKKYPVVIDSWRRNWEKLTGYFRYDKAIRRLIYTTNTIEGFHRQVRKVTKTKGAFTSDMALLKLIYLAHRNIKKKWTMPLANWAVTAQKLAIWFPGRMVLDLQ</sequence>
<protein>
    <recommendedName>
        <fullName evidence="6">Mutator family transposase</fullName>
    </recommendedName>
</protein>
<keyword evidence="5 6" id="KW-0233">DNA recombination</keyword>
<dbReference type="PANTHER" id="PTHR33217:SF8">
    <property type="entry name" value="MUTATOR FAMILY TRANSPOSASE"/>
    <property type="match status" value="1"/>
</dbReference>
<organism evidence="8 9">
    <name type="scientific">Parapedobacter defluvii</name>
    <dbReference type="NCBI Taxonomy" id="2045106"/>
    <lineage>
        <taxon>Bacteria</taxon>
        <taxon>Pseudomonadati</taxon>
        <taxon>Bacteroidota</taxon>
        <taxon>Sphingobacteriia</taxon>
        <taxon>Sphingobacteriales</taxon>
        <taxon>Sphingobacteriaceae</taxon>
        <taxon>Parapedobacter</taxon>
    </lineage>
</organism>
<name>A0ABQ1ME19_9SPHI</name>
<keyword evidence="4 6" id="KW-0238">DNA-binding</keyword>
<comment type="function">
    <text evidence="1 6">Required for the transposition of the insertion element.</text>
</comment>
<dbReference type="Proteomes" id="UP000597338">
    <property type="component" value="Unassembled WGS sequence"/>
</dbReference>
<keyword evidence="9" id="KW-1185">Reference proteome</keyword>
<gene>
    <name evidence="8" type="ORF">GCM10011386_33430</name>
</gene>
<accession>A0ABQ1ME19</accession>
<feature type="compositionally biased region" description="Basic residues" evidence="7">
    <location>
        <begin position="62"/>
        <end position="73"/>
    </location>
</feature>
<reference evidence="9" key="1">
    <citation type="journal article" date="2019" name="Int. J. Syst. Evol. Microbiol.">
        <title>The Global Catalogue of Microorganisms (GCM) 10K type strain sequencing project: providing services to taxonomists for standard genome sequencing and annotation.</title>
        <authorList>
            <consortium name="The Broad Institute Genomics Platform"/>
            <consortium name="The Broad Institute Genome Sequencing Center for Infectious Disease"/>
            <person name="Wu L."/>
            <person name="Ma J."/>
        </authorList>
    </citation>
    <scope>NUCLEOTIDE SEQUENCE [LARGE SCALE GENOMIC DNA]</scope>
    <source>
        <strain evidence="9">CGMCC 1.15342</strain>
    </source>
</reference>
<evidence type="ECO:0000256" key="1">
    <source>
        <dbReference type="ARBA" id="ARBA00002190"/>
    </source>
</evidence>
<comment type="caution">
    <text evidence="8">The sequence shown here is derived from an EMBL/GenBank/DDBJ whole genome shotgun (WGS) entry which is preliminary data.</text>
</comment>
<dbReference type="NCBIfam" id="NF033543">
    <property type="entry name" value="transpos_IS256"/>
    <property type="match status" value="1"/>
</dbReference>
<dbReference type="EMBL" id="BMIK01000013">
    <property type="protein sequence ID" value="GGC38615.1"/>
    <property type="molecule type" value="Genomic_DNA"/>
</dbReference>
<evidence type="ECO:0000256" key="7">
    <source>
        <dbReference type="SAM" id="MobiDB-lite"/>
    </source>
</evidence>
<dbReference type="PANTHER" id="PTHR33217">
    <property type="entry name" value="TRANSPOSASE FOR INSERTION SEQUENCE ELEMENT IS1081"/>
    <property type="match status" value="1"/>
</dbReference>
<proteinExistence type="inferred from homology"/>
<keyword evidence="6" id="KW-0814">Transposable element</keyword>
<dbReference type="InterPro" id="IPR001207">
    <property type="entry name" value="Transposase_mutator"/>
</dbReference>
<dbReference type="PROSITE" id="PS01007">
    <property type="entry name" value="TRANSPOSASE_MUTATOR"/>
    <property type="match status" value="1"/>
</dbReference>
<evidence type="ECO:0000256" key="2">
    <source>
        <dbReference type="ARBA" id="ARBA00010961"/>
    </source>
</evidence>